<sequence>MAVLERILGNSAVTASPPVGFRQAPPIGTHRMEPDWRS</sequence>
<dbReference type="AlphaFoldDB" id="F8B133"/>
<proteinExistence type="predicted"/>
<evidence type="ECO:0000313" key="2">
    <source>
        <dbReference type="EMBL" id="AEH07665.1"/>
    </source>
</evidence>
<dbReference type="Proteomes" id="UP000001549">
    <property type="component" value="Chromosome"/>
</dbReference>
<reference evidence="2 3" key="1">
    <citation type="submission" date="2011-05" db="EMBL/GenBank/DDBJ databases">
        <title>Complete sequence of chromosome of Frankia symbiont of Datisca glomerata.</title>
        <authorList>
            <consortium name="US DOE Joint Genome Institute"/>
            <person name="Lucas S."/>
            <person name="Han J."/>
            <person name="Lapidus A."/>
            <person name="Cheng J.-F."/>
            <person name="Goodwin L."/>
            <person name="Pitluck S."/>
            <person name="Peters L."/>
            <person name="Mikhailova N."/>
            <person name="Chertkov O."/>
            <person name="Teshima H."/>
            <person name="Han C."/>
            <person name="Tapia R."/>
            <person name="Land M."/>
            <person name="Hauser L."/>
            <person name="Kyrpides N."/>
            <person name="Ivanova N."/>
            <person name="Pagani I."/>
            <person name="Berry A."/>
            <person name="Pawlowski K."/>
            <person name="Persson T."/>
            <person name="Vanden Heuvel B."/>
            <person name="Benson D."/>
            <person name="Woyke T."/>
        </authorList>
    </citation>
    <scope>NUCLEOTIDE SEQUENCE [LARGE SCALE GENOMIC DNA]</scope>
    <source>
        <strain evidence="3">4085684</strain>
    </source>
</reference>
<dbReference type="EMBL" id="CP002801">
    <property type="protein sequence ID" value="AEH07665.1"/>
    <property type="molecule type" value="Genomic_DNA"/>
</dbReference>
<dbReference type="KEGG" id="fsy:FsymDg_0081"/>
<protein>
    <submittedName>
        <fullName evidence="2">Uncharacterized protein</fullName>
    </submittedName>
</protein>
<gene>
    <name evidence="2" type="ordered locus">FsymDg_0081</name>
</gene>
<name>F8B133_9ACTN</name>
<feature type="region of interest" description="Disordered" evidence="1">
    <location>
        <begin position="14"/>
        <end position="38"/>
    </location>
</feature>
<accession>F8B133</accession>
<organism evidence="2 3">
    <name type="scientific">Candidatus Protofrankia datiscae</name>
    <dbReference type="NCBI Taxonomy" id="2716812"/>
    <lineage>
        <taxon>Bacteria</taxon>
        <taxon>Bacillati</taxon>
        <taxon>Actinomycetota</taxon>
        <taxon>Actinomycetes</taxon>
        <taxon>Frankiales</taxon>
        <taxon>Frankiaceae</taxon>
        <taxon>Protofrankia</taxon>
    </lineage>
</organism>
<evidence type="ECO:0000313" key="3">
    <source>
        <dbReference type="Proteomes" id="UP000001549"/>
    </source>
</evidence>
<keyword evidence="3" id="KW-1185">Reference proteome</keyword>
<dbReference type="HOGENOM" id="CLU_3328199_0_0_11"/>
<evidence type="ECO:0000256" key="1">
    <source>
        <dbReference type="SAM" id="MobiDB-lite"/>
    </source>
</evidence>